<evidence type="ECO:0008006" key="3">
    <source>
        <dbReference type="Google" id="ProtNLM"/>
    </source>
</evidence>
<sequence>MTTALETHFLVVTSEEIENITNSCERWETDPELDHQPKFSWTSTYSNLEGIPTAFYPGNVPAAYQYIYLIDLDRELFSINDCVAFDLWAIPAVERVAKAFDGGDFDPVNCPEGSSRVEPPGYFQDVDDGRSVCTATYQQYSVIRVEPIQSSEPLHKAPLRRIFARIVFDKLMRPGPIYMGHLSGMAHDSFAFREVAFAILSLATGNFYFDRRESFADQDQDREIFRVSFPDEGAPELMPIFGSGCHAEHQEPGSSPPGSMYWFEGALISLVSNEVFDGDADTEAAIGKAVAHALESGKLDFQIVLFSIQSAILVEVQSRSATKTIRRSGVISIFDLKQSWEIKLSGSVATGTDPYLCSALELLQQIHPGFTILETFMDVARNRESRRELSGFGIGCFPMEIYPEIIKHCDPQTHRACAKVSPLFRALCHKNFPFSPGLMAVRLEDSGRPLLKRKNMLNFSGDIGIFTCHDKRSGLILQSTLDTDLRNRIHEREWVSTFFPVFGESARPSMMTQVPLHILLHHNNQIWDDDIVVIGGRHISVLD</sequence>
<protein>
    <recommendedName>
        <fullName evidence="3">F-box domain-containing protein</fullName>
    </recommendedName>
</protein>
<name>A0ABR0JS73_9EURO</name>
<reference evidence="1 2" key="1">
    <citation type="submission" date="2023-08" db="EMBL/GenBank/DDBJ databases">
        <title>Black Yeasts Isolated from many extreme environments.</title>
        <authorList>
            <person name="Coleine C."/>
            <person name="Stajich J.E."/>
            <person name="Selbmann L."/>
        </authorList>
    </citation>
    <scope>NUCLEOTIDE SEQUENCE [LARGE SCALE GENOMIC DNA]</scope>
    <source>
        <strain evidence="1 2">CCFEE 6328</strain>
    </source>
</reference>
<organism evidence="1 2">
    <name type="scientific">Exophiala sideris</name>
    <dbReference type="NCBI Taxonomy" id="1016849"/>
    <lineage>
        <taxon>Eukaryota</taxon>
        <taxon>Fungi</taxon>
        <taxon>Dikarya</taxon>
        <taxon>Ascomycota</taxon>
        <taxon>Pezizomycotina</taxon>
        <taxon>Eurotiomycetes</taxon>
        <taxon>Chaetothyriomycetidae</taxon>
        <taxon>Chaetothyriales</taxon>
        <taxon>Herpotrichiellaceae</taxon>
        <taxon>Exophiala</taxon>
    </lineage>
</organism>
<comment type="caution">
    <text evidence="1">The sequence shown here is derived from an EMBL/GenBank/DDBJ whole genome shotgun (WGS) entry which is preliminary data.</text>
</comment>
<keyword evidence="2" id="KW-1185">Reference proteome</keyword>
<evidence type="ECO:0000313" key="1">
    <source>
        <dbReference type="EMBL" id="KAK5068796.1"/>
    </source>
</evidence>
<accession>A0ABR0JS73</accession>
<dbReference type="Proteomes" id="UP001345691">
    <property type="component" value="Unassembled WGS sequence"/>
</dbReference>
<evidence type="ECO:0000313" key="2">
    <source>
        <dbReference type="Proteomes" id="UP001345691"/>
    </source>
</evidence>
<proteinExistence type="predicted"/>
<dbReference type="EMBL" id="JAVRRF010000001">
    <property type="protein sequence ID" value="KAK5068796.1"/>
    <property type="molecule type" value="Genomic_DNA"/>
</dbReference>
<gene>
    <name evidence="1" type="ORF">LTR69_000917</name>
</gene>